<feature type="transmembrane region" description="Helical" evidence="1">
    <location>
        <begin position="106"/>
        <end position="123"/>
    </location>
</feature>
<feature type="transmembrane region" description="Helical" evidence="1">
    <location>
        <begin position="135"/>
        <end position="156"/>
    </location>
</feature>
<evidence type="ECO:0000256" key="1">
    <source>
        <dbReference type="SAM" id="Phobius"/>
    </source>
</evidence>
<feature type="transmembrane region" description="Helical" evidence="1">
    <location>
        <begin position="208"/>
        <end position="227"/>
    </location>
</feature>
<protein>
    <recommendedName>
        <fullName evidence="4">UbiA prenyltransferase family protein</fullName>
    </recommendedName>
</protein>
<evidence type="ECO:0000313" key="2">
    <source>
        <dbReference type="EMBL" id="SKA03040.1"/>
    </source>
</evidence>
<keyword evidence="1" id="KW-1133">Transmembrane helix</keyword>
<dbReference type="RefSeq" id="WP_078832055.1">
    <property type="nucleotide sequence ID" value="NZ_FUWH01000008.1"/>
</dbReference>
<feature type="transmembrane region" description="Helical" evidence="1">
    <location>
        <begin position="234"/>
        <end position="258"/>
    </location>
</feature>
<reference evidence="2 3" key="1">
    <citation type="submission" date="2017-02" db="EMBL/GenBank/DDBJ databases">
        <authorList>
            <person name="Peterson S.W."/>
        </authorList>
    </citation>
    <scope>NUCLEOTIDE SEQUENCE [LARGE SCALE GENOMIC DNA]</scope>
    <source>
        <strain evidence="2 3">DSM 22335</strain>
    </source>
</reference>
<dbReference type="OrthoDB" id="1452981at2"/>
<keyword evidence="1" id="KW-0472">Membrane</keyword>
<feature type="transmembrane region" description="Helical" evidence="1">
    <location>
        <begin position="63"/>
        <end position="85"/>
    </location>
</feature>
<feature type="transmembrane region" description="Helical" evidence="1">
    <location>
        <begin position="177"/>
        <end position="202"/>
    </location>
</feature>
<organism evidence="2 3">
    <name type="scientific">Sediminibacterium ginsengisoli</name>
    <dbReference type="NCBI Taxonomy" id="413434"/>
    <lineage>
        <taxon>Bacteria</taxon>
        <taxon>Pseudomonadati</taxon>
        <taxon>Bacteroidota</taxon>
        <taxon>Chitinophagia</taxon>
        <taxon>Chitinophagales</taxon>
        <taxon>Chitinophagaceae</taxon>
        <taxon>Sediminibacterium</taxon>
    </lineage>
</organism>
<accession>A0A1T4QGV7</accession>
<evidence type="ECO:0008006" key="4">
    <source>
        <dbReference type="Google" id="ProtNLM"/>
    </source>
</evidence>
<feature type="transmembrane region" description="Helical" evidence="1">
    <location>
        <begin position="35"/>
        <end position="57"/>
    </location>
</feature>
<dbReference type="AlphaFoldDB" id="A0A1T4QGV7"/>
<sequence>MVFAACTLYYTHAYIAEAPVKSGNKRAEWYRDNRSFVRASQVMLTCIVAACILILLFRSGSHIIQATVWQWLATAIFPVTGALYYGSVAPGKSTHNLRNNGWLKPFVIGFVWAGTVTVYPVLFKSIESGEPYNPGIFNLLLFIKNLMYITMLCIMFDFKDYAADHNQQLKTFVVRIGLRRTLFFIIIPLTIIGLGTFLSFAVFSRFPAGRIAVNTIPFILLIFVTLSMQRRKSILYYLAIIDGLMLVKALCGIAGMLLW</sequence>
<dbReference type="EMBL" id="FUWH01000008">
    <property type="protein sequence ID" value="SKA03040.1"/>
    <property type="molecule type" value="Genomic_DNA"/>
</dbReference>
<evidence type="ECO:0000313" key="3">
    <source>
        <dbReference type="Proteomes" id="UP000190888"/>
    </source>
</evidence>
<dbReference type="Proteomes" id="UP000190888">
    <property type="component" value="Unassembled WGS sequence"/>
</dbReference>
<name>A0A1T4QGV7_9BACT</name>
<keyword evidence="3" id="KW-1185">Reference proteome</keyword>
<gene>
    <name evidence="2" type="ORF">SAMN04488132_108129</name>
</gene>
<keyword evidence="1" id="KW-0812">Transmembrane</keyword>
<proteinExistence type="predicted"/>
<dbReference type="STRING" id="413434.SAMN04488132_108129"/>